<name>A0ABU9XPZ8_9SPHN</name>
<feature type="signal peptide" evidence="1">
    <location>
        <begin position="1"/>
        <end position="18"/>
    </location>
</feature>
<sequence>MKFVLLAAALSLPAIACAQTAPAPAASIAASSKFSLDTPLTTIIADPVAKAVLDKNIPGVSTHPMFEQFKGMSLNQVAPMAGGAITPEMLAKASADLSAIK</sequence>
<dbReference type="Proteomes" id="UP001404104">
    <property type="component" value="Unassembled WGS sequence"/>
</dbReference>
<keyword evidence="1" id="KW-0732">Signal</keyword>
<accession>A0ABU9XPZ8</accession>
<proteinExistence type="predicted"/>
<dbReference type="RefSeq" id="WP_345863543.1">
    <property type="nucleotide sequence ID" value="NZ_JBDIMF010000001.1"/>
</dbReference>
<keyword evidence="3" id="KW-1185">Reference proteome</keyword>
<evidence type="ECO:0000313" key="3">
    <source>
        <dbReference type="Proteomes" id="UP001404104"/>
    </source>
</evidence>
<protein>
    <submittedName>
        <fullName evidence="2">Uncharacterized protein</fullName>
    </submittedName>
</protein>
<comment type="caution">
    <text evidence="2">The sequence shown here is derived from an EMBL/GenBank/DDBJ whole genome shotgun (WGS) entry which is preliminary data.</text>
</comment>
<evidence type="ECO:0000256" key="1">
    <source>
        <dbReference type="SAM" id="SignalP"/>
    </source>
</evidence>
<feature type="chain" id="PRO_5047221681" evidence="1">
    <location>
        <begin position="19"/>
        <end position="101"/>
    </location>
</feature>
<dbReference type="EMBL" id="JBDIMF010000001">
    <property type="protein sequence ID" value="MEN2785894.1"/>
    <property type="molecule type" value="Genomic_DNA"/>
</dbReference>
<evidence type="ECO:0000313" key="2">
    <source>
        <dbReference type="EMBL" id="MEN2785894.1"/>
    </source>
</evidence>
<gene>
    <name evidence="2" type="ORF">ABC969_05595</name>
</gene>
<organism evidence="2 3">
    <name type="scientific">Sphingomonas qilianensis</name>
    <dbReference type="NCBI Taxonomy" id="1736690"/>
    <lineage>
        <taxon>Bacteria</taxon>
        <taxon>Pseudomonadati</taxon>
        <taxon>Pseudomonadota</taxon>
        <taxon>Alphaproteobacteria</taxon>
        <taxon>Sphingomonadales</taxon>
        <taxon>Sphingomonadaceae</taxon>
        <taxon>Sphingomonas</taxon>
    </lineage>
</organism>
<reference evidence="2 3" key="1">
    <citation type="submission" date="2024-05" db="EMBL/GenBank/DDBJ databases">
        <authorList>
            <person name="Liu Q."/>
            <person name="Xin Y.-H."/>
        </authorList>
    </citation>
    <scope>NUCLEOTIDE SEQUENCE [LARGE SCALE GENOMIC DNA]</scope>
    <source>
        <strain evidence="2 3">CGMCC 1.15349</strain>
    </source>
</reference>